<dbReference type="Proteomes" id="UP000638014">
    <property type="component" value="Unassembled WGS sequence"/>
</dbReference>
<evidence type="ECO:0000256" key="1">
    <source>
        <dbReference type="SAM" id="MobiDB-lite"/>
    </source>
</evidence>
<keyword evidence="3" id="KW-1185">Reference proteome</keyword>
<organism evidence="2 3">
    <name type="scientific">Neiella litorisoli</name>
    <dbReference type="NCBI Taxonomy" id="2771431"/>
    <lineage>
        <taxon>Bacteria</taxon>
        <taxon>Pseudomonadati</taxon>
        <taxon>Pseudomonadota</taxon>
        <taxon>Gammaproteobacteria</taxon>
        <taxon>Alteromonadales</taxon>
        <taxon>Echinimonadaceae</taxon>
        <taxon>Neiella</taxon>
    </lineage>
</organism>
<dbReference type="Pfam" id="PF07130">
    <property type="entry name" value="YebG"/>
    <property type="match status" value="1"/>
</dbReference>
<sequence length="94" mass="10569">MAVETRYVVVRNGEEVKTFVDKKQADEYDRMLDMAAAMEDLVTASGIKISEDALEQLGVYLAENREEVLYALQAKRRPQPKKPKPEQAAEPDAA</sequence>
<protein>
    <submittedName>
        <fullName evidence="2">YebG family protein</fullName>
    </submittedName>
</protein>
<accession>A0A8J6QV56</accession>
<reference evidence="2" key="1">
    <citation type="submission" date="2020-09" db="EMBL/GenBank/DDBJ databases">
        <title>A novel bacterium of genus Neiella, isolated from South China Sea.</title>
        <authorList>
            <person name="Huang H."/>
            <person name="Mo K."/>
            <person name="Hu Y."/>
        </authorList>
    </citation>
    <scope>NUCLEOTIDE SEQUENCE</scope>
    <source>
        <strain evidence="2">HB171785</strain>
    </source>
</reference>
<gene>
    <name evidence="2" type="ORF">IC617_11135</name>
</gene>
<comment type="caution">
    <text evidence="2">The sequence shown here is derived from an EMBL/GenBank/DDBJ whole genome shotgun (WGS) entry which is preliminary data.</text>
</comment>
<proteinExistence type="predicted"/>
<dbReference type="InterPro" id="IPR009813">
    <property type="entry name" value="Uncharacterised_YebG"/>
</dbReference>
<dbReference type="RefSeq" id="WP_191145066.1">
    <property type="nucleotide sequence ID" value="NZ_JACXAF010000013.1"/>
</dbReference>
<dbReference type="EMBL" id="JACXAF010000013">
    <property type="protein sequence ID" value="MBD1389983.1"/>
    <property type="molecule type" value="Genomic_DNA"/>
</dbReference>
<dbReference type="Gene3D" id="1.10.10.710">
    <property type="entry name" value="PSPTO_1197 like"/>
    <property type="match status" value="1"/>
</dbReference>
<dbReference type="AlphaFoldDB" id="A0A8J6QV56"/>
<name>A0A8J6QV56_9GAMM</name>
<evidence type="ECO:0000313" key="3">
    <source>
        <dbReference type="Proteomes" id="UP000638014"/>
    </source>
</evidence>
<feature type="region of interest" description="Disordered" evidence="1">
    <location>
        <begin position="73"/>
        <end position="94"/>
    </location>
</feature>
<dbReference type="InterPro" id="IPR038627">
    <property type="entry name" value="YebG-like_sf"/>
</dbReference>
<evidence type="ECO:0000313" key="2">
    <source>
        <dbReference type="EMBL" id="MBD1389983.1"/>
    </source>
</evidence>